<comment type="caution">
    <text evidence="13">The sequence shown here is derived from an EMBL/GenBank/DDBJ whole genome shotgun (WGS) entry which is preliminary data.</text>
</comment>
<dbReference type="GO" id="GO:0005886">
    <property type="term" value="C:plasma membrane"/>
    <property type="evidence" value="ECO:0007669"/>
    <property type="project" value="UniProtKB-SubCell"/>
</dbReference>
<feature type="domain" description="NapC/NirT cytochrome c N-terminal" evidence="12">
    <location>
        <begin position="16"/>
        <end position="145"/>
    </location>
</feature>
<keyword evidence="3" id="KW-0813">Transport</keyword>
<proteinExistence type="inferred from homology"/>
<evidence type="ECO:0000256" key="9">
    <source>
        <dbReference type="ARBA" id="ARBA00022989"/>
    </source>
</evidence>
<dbReference type="InterPro" id="IPR005126">
    <property type="entry name" value="NapC/NirT_cyt_c_N"/>
</dbReference>
<evidence type="ECO:0000256" key="7">
    <source>
        <dbReference type="ARBA" id="ARBA00022723"/>
    </source>
</evidence>
<protein>
    <submittedName>
        <fullName evidence="13">Nitrate/TMAO reductase membrane-bound tetraheme cytochrome C subunit</fullName>
    </submittedName>
</protein>
<evidence type="ECO:0000259" key="12">
    <source>
        <dbReference type="Pfam" id="PF03264"/>
    </source>
</evidence>
<dbReference type="GO" id="GO:0009061">
    <property type="term" value="P:anaerobic respiration"/>
    <property type="evidence" value="ECO:0007669"/>
    <property type="project" value="TreeGrafter"/>
</dbReference>
<keyword evidence="5" id="KW-0349">Heme</keyword>
<keyword evidence="10" id="KW-0408">Iron</keyword>
<sequence>MIKRALKKFLSLDKRMLLFVGVLTGIIVSVVTVKGLAYTDSPEFCSSCHIMNNVHDSFASSTHAELSCSDCHLPHDTLVNKYTNKAKAGIGHVYFNTLGESKIPKVLHATENSAEVINQNCIDCHKSTLDNVAHDAKDSCSSCHQAVPHGSDFKTEDYFKPAKPGELLENKGGTLNNG</sequence>
<keyword evidence="8" id="KW-0249">Electron transport</keyword>
<dbReference type="AlphaFoldDB" id="A0A0M2SXJ1"/>
<evidence type="ECO:0000256" key="2">
    <source>
        <dbReference type="ARBA" id="ARBA00007395"/>
    </source>
</evidence>
<evidence type="ECO:0000256" key="10">
    <source>
        <dbReference type="ARBA" id="ARBA00023004"/>
    </source>
</evidence>
<evidence type="ECO:0000256" key="8">
    <source>
        <dbReference type="ARBA" id="ARBA00022982"/>
    </source>
</evidence>
<evidence type="ECO:0000256" key="11">
    <source>
        <dbReference type="ARBA" id="ARBA00023136"/>
    </source>
</evidence>
<evidence type="ECO:0000313" key="14">
    <source>
        <dbReference type="Proteomes" id="UP000034166"/>
    </source>
</evidence>
<name>A0A0M2SXJ1_9BACI</name>
<comment type="similarity">
    <text evidence="2">Belongs to the NapC/NirT/NrfH family.</text>
</comment>
<dbReference type="EMBL" id="LAYY01000008">
    <property type="protein sequence ID" value="KKK38421.1"/>
    <property type="molecule type" value="Genomic_DNA"/>
</dbReference>
<comment type="subcellular location">
    <subcellularLocation>
        <location evidence="1">Cell membrane</location>
    </subcellularLocation>
</comment>
<organism evidence="13 14">
    <name type="scientific">Mesobacillus campisalis</name>
    <dbReference type="NCBI Taxonomy" id="1408103"/>
    <lineage>
        <taxon>Bacteria</taxon>
        <taxon>Bacillati</taxon>
        <taxon>Bacillota</taxon>
        <taxon>Bacilli</taxon>
        <taxon>Bacillales</taxon>
        <taxon>Bacillaceae</taxon>
        <taxon>Mesobacillus</taxon>
    </lineage>
</organism>
<dbReference type="InterPro" id="IPR038266">
    <property type="entry name" value="NapC/NirT_cytc_sf"/>
</dbReference>
<evidence type="ECO:0000256" key="3">
    <source>
        <dbReference type="ARBA" id="ARBA00022448"/>
    </source>
</evidence>
<evidence type="ECO:0000256" key="4">
    <source>
        <dbReference type="ARBA" id="ARBA00022475"/>
    </source>
</evidence>
<dbReference type="InterPro" id="IPR051174">
    <property type="entry name" value="Cytochrome_c-type_ET"/>
</dbReference>
<dbReference type="GO" id="GO:0046872">
    <property type="term" value="F:metal ion binding"/>
    <property type="evidence" value="ECO:0007669"/>
    <property type="project" value="UniProtKB-KW"/>
</dbReference>
<keyword evidence="7" id="KW-0479">Metal-binding</keyword>
<dbReference type="Proteomes" id="UP000034166">
    <property type="component" value="Unassembled WGS sequence"/>
</dbReference>
<evidence type="ECO:0000256" key="5">
    <source>
        <dbReference type="ARBA" id="ARBA00022617"/>
    </source>
</evidence>
<reference evidence="13 14" key="1">
    <citation type="submission" date="2015-04" db="EMBL/GenBank/DDBJ databases">
        <title>Taxonomic description and genome sequence of Bacillus campisalis sp. nov., a novel member of the genus Bacillus isolated from solar saltern.</title>
        <authorList>
            <person name="Mathan Kumar R."/>
            <person name="Kaur G."/>
            <person name="Kumar A."/>
            <person name="Singh N.K."/>
            <person name="Kaur N."/>
            <person name="Kumar N."/>
            <person name="Mayilraj S."/>
        </authorList>
    </citation>
    <scope>NUCLEOTIDE SEQUENCE [LARGE SCALE GENOMIC DNA]</scope>
    <source>
        <strain evidence="13 14">SA2-6</strain>
    </source>
</reference>
<dbReference type="InterPro" id="IPR036280">
    <property type="entry name" value="Multihaem_cyt_sf"/>
</dbReference>
<dbReference type="Gene3D" id="1.10.3820.10">
    <property type="entry name" value="Di-heme elbow motif domain"/>
    <property type="match status" value="1"/>
</dbReference>
<gene>
    <name evidence="13" type="ORF">WQ57_09555</name>
</gene>
<dbReference type="PANTHER" id="PTHR30333:SF1">
    <property type="entry name" value="CYTOCHROME C-TYPE PROTEIN NAPC"/>
    <property type="match status" value="1"/>
</dbReference>
<evidence type="ECO:0000256" key="6">
    <source>
        <dbReference type="ARBA" id="ARBA00022692"/>
    </source>
</evidence>
<dbReference type="SUPFAM" id="SSF48695">
    <property type="entry name" value="Multiheme cytochromes"/>
    <property type="match status" value="1"/>
</dbReference>
<keyword evidence="4" id="KW-1003">Cell membrane</keyword>
<dbReference type="PANTHER" id="PTHR30333">
    <property type="entry name" value="CYTOCHROME C-TYPE PROTEIN"/>
    <property type="match status" value="1"/>
</dbReference>
<keyword evidence="9" id="KW-1133">Transmembrane helix</keyword>
<dbReference type="PATRIC" id="fig|1408103.3.peg.2144"/>
<dbReference type="Pfam" id="PF03264">
    <property type="entry name" value="Cytochrom_NNT"/>
    <property type="match status" value="1"/>
</dbReference>
<keyword evidence="6" id="KW-0812">Transmembrane</keyword>
<dbReference type="RefSeq" id="WP_046523527.1">
    <property type="nucleotide sequence ID" value="NZ_LAYY01000008.1"/>
</dbReference>
<keyword evidence="14" id="KW-1185">Reference proteome</keyword>
<dbReference type="GO" id="GO:0009055">
    <property type="term" value="F:electron transfer activity"/>
    <property type="evidence" value="ECO:0007669"/>
    <property type="project" value="TreeGrafter"/>
</dbReference>
<evidence type="ECO:0000256" key="1">
    <source>
        <dbReference type="ARBA" id="ARBA00004236"/>
    </source>
</evidence>
<evidence type="ECO:0000313" key="13">
    <source>
        <dbReference type="EMBL" id="KKK38421.1"/>
    </source>
</evidence>
<keyword evidence="11" id="KW-0472">Membrane</keyword>
<accession>A0A0M2SXJ1</accession>